<protein>
    <submittedName>
        <fullName evidence="1">Uncharacterized protein</fullName>
    </submittedName>
</protein>
<comment type="caution">
    <text evidence="1">The sequence shown here is derived from an EMBL/GenBank/DDBJ whole genome shotgun (WGS) entry which is preliminary data.</text>
</comment>
<evidence type="ECO:0000313" key="1">
    <source>
        <dbReference type="EMBL" id="KAJ7037617.1"/>
    </source>
</evidence>
<dbReference type="EMBL" id="JARJCM010000036">
    <property type="protein sequence ID" value="KAJ7037617.1"/>
    <property type="molecule type" value="Genomic_DNA"/>
</dbReference>
<keyword evidence="2" id="KW-1185">Reference proteome</keyword>
<organism evidence="1 2">
    <name type="scientific">Mycena alexandri</name>
    <dbReference type="NCBI Taxonomy" id="1745969"/>
    <lineage>
        <taxon>Eukaryota</taxon>
        <taxon>Fungi</taxon>
        <taxon>Dikarya</taxon>
        <taxon>Basidiomycota</taxon>
        <taxon>Agaricomycotina</taxon>
        <taxon>Agaricomycetes</taxon>
        <taxon>Agaricomycetidae</taxon>
        <taxon>Agaricales</taxon>
        <taxon>Marasmiineae</taxon>
        <taxon>Mycenaceae</taxon>
        <taxon>Mycena</taxon>
    </lineage>
</organism>
<dbReference type="AlphaFoldDB" id="A0AAD6T5D6"/>
<name>A0AAD6T5D6_9AGAR</name>
<proteinExistence type="predicted"/>
<dbReference type="Proteomes" id="UP001218188">
    <property type="component" value="Unassembled WGS sequence"/>
</dbReference>
<reference evidence="1" key="1">
    <citation type="submission" date="2023-03" db="EMBL/GenBank/DDBJ databases">
        <title>Massive genome expansion in bonnet fungi (Mycena s.s.) driven by repeated elements and novel gene families across ecological guilds.</title>
        <authorList>
            <consortium name="Lawrence Berkeley National Laboratory"/>
            <person name="Harder C.B."/>
            <person name="Miyauchi S."/>
            <person name="Viragh M."/>
            <person name="Kuo A."/>
            <person name="Thoen E."/>
            <person name="Andreopoulos B."/>
            <person name="Lu D."/>
            <person name="Skrede I."/>
            <person name="Drula E."/>
            <person name="Henrissat B."/>
            <person name="Morin E."/>
            <person name="Kohler A."/>
            <person name="Barry K."/>
            <person name="LaButti K."/>
            <person name="Morin E."/>
            <person name="Salamov A."/>
            <person name="Lipzen A."/>
            <person name="Mereny Z."/>
            <person name="Hegedus B."/>
            <person name="Baldrian P."/>
            <person name="Stursova M."/>
            <person name="Weitz H."/>
            <person name="Taylor A."/>
            <person name="Grigoriev I.V."/>
            <person name="Nagy L.G."/>
            <person name="Martin F."/>
            <person name="Kauserud H."/>
        </authorList>
    </citation>
    <scope>NUCLEOTIDE SEQUENCE</scope>
    <source>
        <strain evidence="1">CBHHK200</strain>
    </source>
</reference>
<evidence type="ECO:0000313" key="2">
    <source>
        <dbReference type="Proteomes" id="UP001218188"/>
    </source>
</evidence>
<sequence length="300" mass="33179">MSSNQVKMDTRDGRGGLMIWTDGVHKKKKKSPHSFTAFNWVGKDVNMRRRRKVGCKHRQFYANQEDVLGSDPETQTGLNVAESKMAGRKWGMAAMSGTSTPSTTYFLSSSASATLSRGIQPSHKITGRCTVKTVTAPYFKSIMDSENGIFTESSQYGRNGRLRYGYASKINVPFGQFLFTVTGVGSVVLQRVSGNRHVCATHQVVRTAQRVLIRAVRLVEARHIRRPVQVQGYSSRRKKKQAPVASADVDAPAQFRVPSMRRGVDAACEGRAGGLRNERASTQRIQAPTRMSHIAIAMVE</sequence>
<gene>
    <name evidence="1" type="ORF">C8F04DRAFT_1232475</name>
</gene>
<accession>A0AAD6T5D6</accession>